<reference evidence="3" key="1">
    <citation type="journal article" date="2014" name="Int. J. Syst. Evol. Microbiol.">
        <title>Complete genome of a new Firmicutes species belonging to the dominant human colonic microbiota ('Ruminococcus bicirculans') reveals two chromosomes and a selective capacity to utilize plant glucans.</title>
        <authorList>
            <consortium name="NISC Comparative Sequencing Program"/>
            <person name="Wegmann U."/>
            <person name="Louis P."/>
            <person name="Goesmann A."/>
            <person name="Henrissat B."/>
            <person name="Duncan S.H."/>
            <person name="Flint H.J."/>
        </authorList>
    </citation>
    <scope>NUCLEOTIDE SEQUENCE</scope>
    <source>
        <strain evidence="3">JCM 17590</strain>
    </source>
</reference>
<reference evidence="3" key="2">
    <citation type="submission" date="2023-12" db="EMBL/GenBank/DDBJ databases">
        <authorList>
            <person name="Sun Q."/>
            <person name="Inoue M."/>
        </authorList>
    </citation>
    <scope>NUCLEOTIDE SEQUENCE</scope>
    <source>
        <strain evidence="3">JCM 17590</strain>
    </source>
</reference>
<keyword evidence="2" id="KW-1133">Transmembrane helix</keyword>
<evidence type="ECO:0000256" key="1">
    <source>
        <dbReference type="SAM" id="MobiDB-lite"/>
    </source>
</evidence>
<dbReference type="EMBL" id="BAABBV010000001">
    <property type="protein sequence ID" value="GAA4156267.1"/>
    <property type="molecule type" value="Genomic_DNA"/>
</dbReference>
<evidence type="ECO:0000256" key="2">
    <source>
        <dbReference type="SAM" id="Phobius"/>
    </source>
</evidence>
<comment type="caution">
    <text evidence="3">The sequence shown here is derived from an EMBL/GenBank/DDBJ whole genome shotgun (WGS) entry which is preliminary data.</text>
</comment>
<feature type="region of interest" description="Disordered" evidence="1">
    <location>
        <begin position="1"/>
        <end position="78"/>
    </location>
</feature>
<sequence>MTLRQDQQPPLTRRQLREMERAAQMEATGEQQVPAVALPFSASPAPEPADLRPVISTDAPAPPPAQESEPAAPAAAVVPLTRRQLRALQHAEEIQSAPISEPQEEKPAAPAAEPITEAPVASLPIASLPLPQPSLPTPPVISEAPKPAIPAAFTAAEPEVIDDAPVGPTTGEVRAYQPPTGHWSLGANETFDDVIASGVADASGATTTSNALILPVIPSAADMTGPLNATGEILLTGSIDLPRGLGSTGQIQGHFDGPDIDHLLDQHDRDAAPNSSVEPVAATRAISTHVPTVSTNIVPPKKTSHKVGAIVGVSAGGVAALGVVGAIIAGFVFHVF</sequence>
<keyword evidence="4" id="KW-1185">Reference proteome</keyword>
<feature type="transmembrane region" description="Helical" evidence="2">
    <location>
        <begin position="307"/>
        <end position="333"/>
    </location>
</feature>
<dbReference type="RefSeq" id="WP_344790287.1">
    <property type="nucleotide sequence ID" value="NZ_BAABBV010000001.1"/>
</dbReference>
<feature type="compositionally biased region" description="Polar residues" evidence="1">
    <location>
        <begin position="1"/>
        <end position="10"/>
    </location>
</feature>
<accession>A0ABP7ZFM4</accession>
<keyword evidence="2" id="KW-0812">Transmembrane</keyword>
<feature type="compositionally biased region" description="Low complexity" evidence="1">
    <location>
        <begin position="66"/>
        <end position="78"/>
    </location>
</feature>
<keyword evidence="2" id="KW-0472">Membrane</keyword>
<evidence type="ECO:0000313" key="3">
    <source>
        <dbReference type="EMBL" id="GAA4156267.1"/>
    </source>
</evidence>
<protein>
    <submittedName>
        <fullName evidence="3">Uncharacterized protein</fullName>
    </submittedName>
</protein>
<proteinExistence type="predicted"/>
<evidence type="ECO:0000313" key="4">
    <source>
        <dbReference type="Proteomes" id="UP001415169"/>
    </source>
</evidence>
<name>A0ABP7ZFM4_9MICO</name>
<dbReference type="Proteomes" id="UP001415169">
    <property type="component" value="Unassembled WGS sequence"/>
</dbReference>
<organism evidence="3 4">
    <name type="scientific">Gryllotalpicola daejeonensis</name>
    <dbReference type="NCBI Taxonomy" id="993087"/>
    <lineage>
        <taxon>Bacteria</taxon>
        <taxon>Bacillati</taxon>
        <taxon>Actinomycetota</taxon>
        <taxon>Actinomycetes</taxon>
        <taxon>Micrococcales</taxon>
        <taxon>Microbacteriaceae</taxon>
        <taxon>Gryllotalpicola</taxon>
    </lineage>
</organism>
<gene>
    <name evidence="3" type="ORF">GCM10022286_06390</name>
</gene>